<dbReference type="Pfam" id="PF03374">
    <property type="entry name" value="ANT"/>
    <property type="match status" value="1"/>
</dbReference>
<feature type="coiled-coil region" evidence="1">
    <location>
        <begin position="137"/>
        <end position="164"/>
    </location>
</feature>
<evidence type="ECO:0000256" key="2">
    <source>
        <dbReference type="SAM" id="MobiDB-lite"/>
    </source>
</evidence>
<evidence type="ECO:0000259" key="4">
    <source>
        <dbReference type="Pfam" id="PF03374"/>
    </source>
</evidence>
<feature type="region of interest" description="Disordered" evidence="2">
    <location>
        <begin position="221"/>
        <end position="243"/>
    </location>
</feature>
<proteinExistence type="predicted"/>
<feature type="region of interest" description="Disordered" evidence="2">
    <location>
        <begin position="61"/>
        <end position="81"/>
    </location>
</feature>
<comment type="caution">
    <text evidence="5">The sequence shown here is derived from an EMBL/GenBank/DDBJ whole genome shotgun (WGS) entry which is preliminary data.</text>
</comment>
<gene>
    <name evidence="5" type="ORF">WM41_0856</name>
</gene>
<reference evidence="5 6" key="1">
    <citation type="journal article" date="2016" name="Int. J. Syst. Evol. Microbiol.">
        <title>Resolving the Complexity of Human Skin Metagenomes Using Single-Molecule Sequencing.</title>
        <authorList>
            <consortium name="NISC Comparative Sequencing Program"/>
            <person name="Tsai Y.C."/>
            <person name="Conlan S."/>
            <person name="Deming C."/>
            <person name="Segre J.A."/>
            <person name="Kong H.H."/>
            <person name="Korlach J."/>
            <person name="Oh J."/>
        </authorList>
    </citation>
    <scope>NUCLEOTIDE SEQUENCE [LARGE SCALE GENOMIC DNA]</scope>
    <source>
        <strain evidence="5 6">1B08</strain>
    </source>
</reference>
<dbReference type="InterPro" id="IPR005039">
    <property type="entry name" value="Ant_C"/>
</dbReference>
<dbReference type="EMBL" id="LTEB01000022">
    <property type="protein sequence ID" value="KXU18586.1"/>
    <property type="molecule type" value="Genomic_DNA"/>
</dbReference>
<dbReference type="RefSeq" id="WP_061921459.1">
    <property type="nucleotide sequence ID" value="NZ_LTEB01000022.1"/>
</dbReference>
<evidence type="ECO:0000259" key="3">
    <source>
        <dbReference type="Pfam" id="PF02498"/>
    </source>
</evidence>
<dbReference type="InterPro" id="IPR003497">
    <property type="entry name" value="BRO_N_domain"/>
</dbReference>
<keyword evidence="1" id="KW-0175">Coiled coil</keyword>
<evidence type="ECO:0000313" key="6">
    <source>
        <dbReference type="Proteomes" id="UP000070339"/>
    </source>
</evidence>
<dbReference type="Proteomes" id="UP000070339">
    <property type="component" value="Unassembled WGS sequence"/>
</dbReference>
<organism evidence="5 6">
    <name type="scientific">Corynebacterium simulans</name>
    <dbReference type="NCBI Taxonomy" id="146827"/>
    <lineage>
        <taxon>Bacteria</taxon>
        <taxon>Bacillati</taxon>
        <taxon>Actinomycetota</taxon>
        <taxon>Actinomycetes</taxon>
        <taxon>Mycobacteriales</taxon>
        <taxon>Corynebacteriaceae</taxon>
        <taxon>Corynebacterium</taxon>
    </lineage>
</organism>
<accession>A0ABR5VD58</accession>
<feature type="compositionally biased region" description="Basic and acidic residues" evidence="2">
    <location>
        <begin position="69"/>
        <end position="81"/>
    </location>
</feature>
<sequence length="285" mass="32094">MSPHLAPVISEPPSPFDAIKNTNPETGTEFWSARDLMPLMGYDKWERFAGAVDRARTSIEVQGMNPDSEASRLREPSGKTNQLRDDYRLSRFACYLVAMNGDPRKPEVAAAQAYFAIKTREAETAKAPAELTRREILTLALEAEEKAEEQRQLAEKRQRALEAQAPAVAKAAAHSASEEWKGRQEFAREVQAWGSNWGYTIIQESVYELLRRKKMLISGHRRDRNHATAQAEKNGWAKTEKGVSDITGKPWAAARISPKGQDIAWKWINEAVEMYGQELNPKEVA</sequence>
<evidence type="ECO:0000313" key="5">
    <source>
        <dbReference type="EMBL" id="KXU18586.1"/>
    </source>
</evidence>
<name>A0ABR5VD58_9CORY</name>
<keyword evidence="6" id="KW-1185">Reference proteome</keyword>
<dbReference type="Pfam" id="PF02498">
    <property type="entry name" value="Bro-N"/>
    <property type="match status" value="1"/>
</dbReference>
<feature type="region of interest" description="Disordered" evidence="2">
    <location>
        <begin position="1"/>
        <end position="25"/>
    </location>
</feature>
<protein>
    <submittedName>
        <fullName evidence="5">Phage antirepressor KilAC domain protein</fullName>
    </submittedName>
</protein>
<feature type="domain" description="Bro-N" evidence="3">
    <location>
        <begin position="25"/>
        <end position="111"/>
    </location>
</feature>
<feature type="domain" description="Antirepressor protein C-terminal" evidence="4">
    <location>
        <begin position="160"/>
        <end position="268"/>
    </location>
</feature>
<evidence type="ECO:0000256" key="1">
    <source>
        <dbReference type="SAM" id="Coils"/>
    </source>
</evidence>